<dbReference type="EC" id="2.1.1.227" evidence="5"/>
<dbReference type="InterPro" id="IPR004538">
    <property type="entry name" value="Hemolysin_A/TlyA"/>
</dbReference>
<dbReference type="Gene3D" id="3.40.50.150">
    <property type="entry name" value="Vaccinia Virus protein VP39"/>
    <property type="match status" value="1"/>
</dbReference>
<name>A0A7Z0IJ63_9MICO</name>
<organism evidence="5 6">
    <name type="scientific">Spelaeicoccus albus</name>
    <dbReference type="NCBI Taxonomy" id="1280376"/>
    <lineage>
        <taxon>Bacteria</taxon>
        <taxon>Bacillati</taxon>
        <taxon>Actinomycetota</taxon>
        <taxon>Actinomycetes</taxon>
        <taxon>Micrococcales</taxon>
        <taxon>Brevibacteriaceae</taxon>
        <taxon>Spelaeicoccus</taxon>
    </lineage>
</organism>
<comment type="caution">
    <text evidence="5">The sequence shown here is derived from an EMBL/GenBank/DDBJ whole genome shotgun (WGS) entry which is preliminary data.</text>
</comment>
<sequence length="263" mass="27410">MTERLDVELNRRGLARSRTHAAKLIADGAVTAAGRVARKPSTPVDADTTITVESSDNYVSRAAHKLAGALDDFGIDHLAGRVLDAGASTGGFTQVALERGADAVIAVDVGHGQLAPSLEADGRVTSLEGKNVRTLAPRDIGGPVDTVVGDLSFISLTLALPALIACSTPGASLFLMVKPQFELTRADLDGHGVVRDPSARARAVRSVAAAANARGLVVRAAARSKLPGPSGNNEYFLWLTFSSEPAASMFDLDEFLESVEGVR</sequence>
<dbReference type="RefSeq" id="WP_179429368.1">
    <property type="nucleotide sequence ID" value="NZ_JACBZP010000001.1"/>
</dbReference>
<dbReference type="EMBL" id="JACBZP010000001">
    <property type="protein sequence ID" value="NYI69097.1"/>
    <property type="molecule type" value="Genomic_DNA"/>
</dbReference>
<dbReference type="PROSITE" id="PS50889">
    <property type="entry name" value="S4"/>
    <property type="match status" value="1"/>
</dbReference>
<dbReference type="Pfam" id="PF01728">
    <property type="entry name" value="FtsJ"/>
    <property type="match status" value="1"/>
</dbReference>
<dbReference type="PANTHER" id="PTHR32319">
    <property type="entry name" value="BACTERIAL HEMOLYSIN-LIKE PROTEIN"/>
    <property type="match status" value="1"/>
</dbReference>
<evidence type="ECO:0000313" key="5">
    <source>
        <dbReference type="EMBL" id="NYI69097.1"/>
    </source>
</evidence>
<dbReference type="GO" id="GO:0032259">
    <property type="term" value="P:methylation"/>
    <property type="evidence" value="ECO:0007669"/>
    <property type="project" value="UniProtKB-KW"/>
</dbReference>
<keyword evidence="1 3" id="KW-0694">RNA-binding</keyword>
<dbReference type="EC" id="2.1.1.226" evidence="5"/>
<protein>
    <submittedName>
        <fullName evidence="5">23S rRNA (Cytidine1920-2'-O)/16S rRNA (Cytidine1409-2'-O)-methyltransferase</fullName>
        <ecNumber evidence="5">2.1.1.226</ecNumber>
        <ecNumber evidence="5">2.1.1.227</ecNumber>
    </submittedName>
</protein>
<keyword evidence="5" id="KW-0808">Transferase</keyword>
<feature type="domain" description="RNA-binding S4" evidence="4">
    <location>
        <begin position="3"/>
        <end position="67"/>
    </location>
</feature>
<dbReference type="Gene3D" id="3.10.290.10">
    <property type="entry name" value="RNA-binding S4 domain"/>
    <property type="match status" value="1"/>
</dbReference>
<dbReference type="SUPFAM" id="SSF53335">
    <property type="entry name" value="S-adenosyl-L-methionine-dependent methyltransferases"/>
    <property type="match status" value="1"/>
</dbReference>
<dbReference type="Proteomes" id="UP000539111">
    <property type="component" value="Unassembled WGS sequence"/>
</dbReference>
<evidence type="ECO:0000259" key="4">
    <source>
        <dbReference type="SMART" id="SM00363"/>
    </source>
</evidence>
<gene>
    <name evidence="5" type="ORF">BJY26_003403</name>
</gene>
<evidence type="ECO:0000256" key="3">
    <source>
        <dbReference type="PROSITE-ProRule" id="PRU00182"/>
    </source>
</evidence>
<dbReference type="SUPFAM" id="SSF55174">
    <property type="entry name" value="Alpha-L RNA-binding motif"/>
    <property type="match status" value="1"/>
</dbReference>
<dbReference type="PIRSF" id="PIRSF005578">
    <property type="entry name" value="TlyA"/>
    <property type="match status" value="1"/>
</dbReference>
<dbReference type="Pfam" id="PF01479">
    <property type="entry name" value="S4"/>
    <property type="match status" value="1"/>
</dbReference>
<evidence type="ECO:0000313" key="6">
    <source>
        <dbReference type="Proteomes" id="UP000539111"/>
    </source>
</evidence>
<evidence type="ECO:0000256" key="1">
    <source>
        <dbReference type="ARBA" id="ARBA00022884"/>
    </source>
</evidence>
<evidence type="ECO:0000256" key="2">
    <source>
        <dbReference type="ARBA" id="ARBA00029460"/>
    </source>
</evidence>
<dbReference type="InterPro" id="IPR029063">
    <property type="entry name" value="SAM-dependent_MTases_sf"/>
</dbReference>
<dbReference type="GO" id="GO:0003723">
    <property type="term" value="F:RNA binding"/>
    <property type="evidence" value="ECO:0007669"/>
    <property type="project" value="UniProtKB-KW"/>
</dbReference>
<dbReference type="SMART" id="SM00363">
    <property type="entry name" value="S4"/>
    <property type="match status" value="1"/>
</dbReference>
<dbReference type="GO" id="GO:0008168">
    <property type="term" value="F:methyltransferase activity"/>
    <property type="evidence" value="ECO:0007669"/>
    <property type="project" value="UniProtKB-KW"/>
</dbReference>
<dbReference type="InterPro" id="IPR047048">
    <property type="entry name" value="TlyA"/>
</dbReference>
<comment type="similarity">
    <text evidence="2">Belongs to the TlyA family.</text>
</comment>
<dbReference type="InterPro" id="IPR002942">
    <property type="entry name" value="S4_RNA-bd"/>
</dbReference>
<dbReference type="PANTHER" id="PTHR32319:SF0">
    <property type="entry name" value="BACTERIAL HEMOLYSIN-LIKE PROTEIN"/>
    <property type="match status" value="1"/>
</dbReference>
<keyword evidence="5" id="KW-0489">Methyltransferase</keyword>
<dbReference type="AlphaFoldDB" id="A0A7Z0IJ63"/>
<dbReference type="InterPro" id="IPR002877">
    <property type="entry name" value="RNA_MeTrfase_FtsJ_dom"/>
</dbReference>
<dbReference type="CDD" id="cd00165">
    <property type="entry name" value="S4"/>
    <property type="match status" value="1"/>
</dbReference>
<reference evidence="5 6" key="1">
    <citation type="submission" date="2020-07" db="EMBL/GenBank/DDBJ databases">
        <title>Sequencing the genomes of 1000 actinobacteria strains.</title>
        <authorList>
            <person name="Klenk H.-P."/>
        </authorList>
    </citation>
    <scope>NUCLEOTIDE SEQUENCE [LARGE SCALE GENOMIC DNA]</scope>
    <source>
        <strain evidence="5 6">DSM 26341</strain>
    </source>
</reference>
<dbReference type="InterPro" id="IPR036986">
    <property type="entry name" value="S4_RNA-bd_sf"/>
</dbReference>
<dbReference type="CDD" id="cd02440">
    <property type="entry name" value="AdoMet_MTases"/>
    <property type="match status" value="1"/>
</dbReference>
<accession>A0A7Z0IJ63</accession>
<keyword evidence="6" id="KW-1185">Reference proteome</keyword>
<proteinExistence type="inferred from homology"/>